<evidence type="ECO:0000256" key="1">
    <source>
        <dbReference type="ARBA" id="ARBA00004515"/>
    </source>
</evidence>
<dbReference type="SMART" id="SM00962">
    <property type="entry name" value="SRP54"/>
    <property type="match status" value="1"/>
</dbReference>
<dbReference type="RefSeq" id="WP_284358717.1">
    <property type="nucleotide sequence ID" value="NZ_BPFZ01000002.1"/>
</dbReference>
<keyword evidence="3" id="KW-0547">Nucleotide-binding</keyword>
<feature type="compositionally biased region" description="Basic and acidic residues" evidence="6">
    <location>
        <begin position="61"/>
        <end position="80"/>
    </location>
</feature>
<feature type="compositionally biased region" description="Polar residues" evidence="6">
    <location>
        <begin position="153"/>
        <end position="163"/>
    </location>
</feature>
<feature type="region of interest" description="Disordered" evidence="6">
    <location>
        <begin position="39"/>
        <end position="98"/>
    </location>
</feature>
<proteinExistence type="inferred from homology"/>
<organism evidence="9 10">
    <name type="scientific">Candidatus Phycosocius spiralis</name>
    <dbReference type="NCBI Taxonomy" id="2815099"/>
    <lineage>
        <taxon>Bacteria</taxon>
        <taxon>Pseudomonadati</taxon>
        <taxon>Pseudomonadota</taxon>
        <taxon>Alphaproteobacteria</taxon>
        <taxon>Caulobacterales</taxon>
        <taxon>Caulobacterales incertae sedis</taxon>
        <taxon>Candidatus Phycosocius</taxon>
    </lineage>
</organism>
<reference evidence="9" key="1">
    <citation type="submission" date="2021-05" db="EMBL/GenBank/DDBJ databases">
        <authorList>
            <person name="Tanabe Y."/>
        </authorList>
    </citation>
    <scope>NUCLEOTIDE SEQUENCE</scope>
    <source>
        <strain evidence="9">BOTRYCO-1</strain>
    </source>
</reference>
<evidence type="ECO:0000256" key="2">
    <source>
        <dbReference type="ARBA" id="ARBA00008531"/>
    </source>
</evidence>
<evidence type="ECO:0000256" key="6">
    <source>
        <dbReference type="SAM" id="MobiDB-lite"/>
    </source>
</evidence>
<dbReference type="InterPro" id="IPR000897">
    <property type="entry name" value="SRP54_GTPase_dom"/>
</dbReference>
<gene>
    <name evidence="9" type="ORF">PsB1_0385</name>
</gene>
<evidence type="ECO:0000259" key="7">
    <source>
        <dbReference type="SMART" id="SM00382"/>
    </source>
</evidence>
<feature type="compositionally biased region" description="Polar residues" evidence="6">
    <location>
        <begin position="176"/>
        <end position="186"/>
    </location>
</feature>
<comment type="caution">
    <text evidence="9">The sequence shown here is derived from an EMBL/GenBank/DDBJ whole genome shotgun (WGS) entry which is preliminary data.</text>
</comment>
<reference evidence="9" key="2">
    <citation type="journal article" date="2023" name="ISME Commun">
        <title>Characterization of a bloom-associated alphaproteobacterial lineage, 'Candidatus Phycosocius': insights into freshwater algal-bacterial interactions.</title>
        <authorList>
            <person name="Tanabe Y."/>
            <person name="Yamaguchi H."/>
            <person name="Yoshida M."/>
            <person name="Kai A."/>
            <person name="Okazaki Y."/>
        </authorList>
    </citation>
    <scope>NUCLEOTIDE SEQUENCE</scope>
    <source>
        <strain evidence="9">BOTRYCO-1</strain>
    </source>
</reference>
<evidence type="ECO:0000313" key="10">
    <source>
        <dbReference type="Proteomes" id="UP001161064"/>
    </source>
</evidence>
<dbReference type="PANTHER" id="PTHR43134">
    <property type="entry name" value="SIGNAL RECOGNITION PARTICLE RECEPTOR SUBUNIT ALPHA"/>
    <property type="match status" value="1"/>
</dbReference>
<dbReference type="InterPro" id="IPR003593">
    <property type="entry name" value="AAA+_ATPase"/>
</dbReference>
<dbReference type="SMART" id="SM00382">
    <property type="entry name" value="AAA"/>
    <property type="match status" value="1"/>
</dbReference>
<evidence type="ECO:0008006" key="11">
    <source>
        <dbReference type="Google" id="ProtNLM"/>
    </source>
</evidence>
<dbReference type="Gene3D" id="3.40.50.300">
    <property type="entry name" value="P-loop containing nucleotide triphosphate hydrolases"/>
    <property type="match status" value="1"/>
</dbReference>
<dbReference type="SUPFAM" id="SSF52540">
    <property type="entry name" value="P-loop containing nucleoside triphosphate hydrolases"/>
    <property type="match status" value="1"/>
</dbReference>
<feature type="domain" description="AAA+ ATPase" evidence="7">
    <location>
        <begin position="252"/>
        <end position="413"/>
    </location>
</feature>
<evidence type="ECO:0000259" key="8">
    <source>
        <dbReference type="SMART" id="SM00962"/>
    </source>
</evidence>
<sequence>MRVSTFFAATLPEAIAVVRKELGPKAVVLSWRNTRGGIEISASGEPQKPERQTQRQQTLKSDQHMPGRSSRNDLQDEPVRSHARVKPIPFESKSETLSQHFKPEDFAYDAPKPVQWSKEAPKTKPPPIVGRGTEALLTKQGLIKKPDLATRPEPNTRNQSAPATPSARPNRHDPSQSEGSTTSPPFSAQPAKASDIPFTKPAPSRLTQLWLRAGLTPQQAATWTISDDPQLRIALTQTLEQRMRFEPIEAAPTQPLVLVGPPGSGKSAAVAKLATRALAVGYETLMISADSERCGGAEQLCALAQRLGAHFATSTTVQDLNRLTKEARKSGQCILVDAAAASPLQPSDMRAIKRLIDDVGLEPIVCIPADMRFDDQEDLAKAYRALGTKRAIITRLDLTQRRASVLLALESADLALAQISSTPLITGGVAIASANRLAALLLEPFDDVQAEDAA</sequence>
<dbReference type="Proteomes" id="UP001161064">
    <property type="component" value="Unassembled WGS sequence"/>
</dbReference>
<evidence type="ECO:0000256" key="3">
    <source>
        <dbReference type="ARBA" id="ARBA00022741"/>
    </source>
</evidence>
<evidence type="ECO:0000256" key="4">
    <source>
        <dbReference type="ARBA" id="ARBA00023134"/>
    </source>
</evidence>
<comment type="similarity">
    <text evidence="2">Belongs to the GTP-binding SRP family.</text>
</comment>
<comment type="subcellular location">
    <subcellularLocation>
        <location evidence="1">Cell inner membrane</location>
        <topology evidence="1">Peripheral membrane protein</topology>
        <orientation evidence="1">Cytoplasmic side</orientation>
    </subcellularLocation>
</comment>
<dbReference type="Pfam" id="PF00448">
    <property type="entry name" value="SRP54"/>
    <property type="match status" value="1"/>
</dbReference>
<keyword evidence="5" id="KW-0472">Membrane</keyword>
<name>A0ABQ4PTD8_9PROT</name>
<evidence type="ECO:0000313" key="9">
    <source>
        <dbReference type="EMBL" id="GIU66231.1"/>
    </source>
</evidence>
<evidence type="ECO:0000256" key="5">
    <source>
        <dbReference type="ARBA" id="ARBA00023136"/>
    </source>
</evidence>
<dbReference type="PANTHER" id="PTHR43134:SF3">
    <property type="entry name" value="FLAGELLAR BIOSYNTHESIS PROTEIN FLHF"/>
    <property type="match status" value="1"/>
</dbReference>
<dbReference type="InterPro" id="IPR027417">
    <property type="entry name" value="P-loop_NTPase"/>
</dbReference>
<keyword evidence="4" id="KW-0342">GTP-binding</keyword>
<keyword evidence="10" id="KW-1185">Reference proteome</keyword>
<feature type="region of interest" description="Disordered" evidence="6">
    <location>
        <begin position="110"/>
        <end position="200"/>
    </location>
</feature>
<dbReference type="EMBL" id="BPFZ01000002">
    <property type="protein sequence ID" value="GIU66231.1"/>
    <property type="molecule type" value="Genomic_DNA"/>
</dbReference>
<accession>A0ABQ4PTD8</accession>
<feature type="domain" description="SRP54-type proteins GTP-binding" evidence="8">
    <location>
        <begin position="253"/>
        <end position="443"/>
    </location>
</feature>
<protein>
    <recommendedName>
        <fullName evidence="11">Flagella-associated GTP-binding protein</fullName>
    </recommendedName>
</protein>